<keyword evidence="13" id="KW-0121">Carboxypeptidase</keyword>
<keyword evidence="4 10" id="KW-0325">Glycoprotein</keyword>
<feature type="binding site" evidence="11">
    <location>
        <position position="408"/>
    </location>
    <ligand>
        <name>Zn(2+)</name>
        <dbReference type="ChEBI" id="CHEBI:29105"/>
        <label>2</label>
        <note>catalytic</note>
    </ligand>
</feature>
<dbReference type="GO" id="GO:0046872">
    <property type="term" value="F:metal ion binding"/>
    <property type="evidence" value="ECO:0007669"/>
    <property type="project" value="UniProtKB-KW"/>
</dbReference>
<evidence type="ECO:0000256" key="14">
    <source>
        <dbReference type="SAM" id="SignalP"/>
    </source>
</evidence>
<evidence type="ECO:0000256" key="4">
    <source>
        <dbReference type="ARBA" id="ARBA00023180"/>
    </source>
</evidence>
<sequence length="710" mass="82737">MYLVKIATIFLLAKTYLCQDINKYFERINEEYRKLNSVSAEISWDSAVDPNDVKPLKKSAIYQKTLILWQQKHCEEMAALVNRHLLNDTLRRQTYLLCRGPKYTYQEARRTSYLYEKLQARYTEAVICIPNPKNISINNTQDAEQAVHDYINGVKRTSATEDDTAVQLAVEMAATENLGSNDVLCFKGEDDFEKLMSRSKNERVLKWTWMAWREAVCRTMGAPYKELVEIENAAARRNGYKDIGESWREEQEIPNLKSFCRRLYKSIRPLYRTLHGITRFFLRRHYGAIVEETGPIPAHLLGNLWSQNWEPLTDLIIKNTLNLDERIRRSNWTVLHMAKRAEDFYQSLGLPPMTDTFWRESVLTREKHAHARCHGAAADMFKDGDFRLLYCSGTTKEDLYVLHHELGHIQYYMAYEDQPAIFRQANTALHETIGDSIMLGAFTPQHLHRLGLITDHELYSNEHSTREDNDNVNKRHDIDENIDEIKNHETKAKKFANDTARIENAKNYVDYNSKANNTRSFDNKLALDDVLLFKQALNKIPQIAFALVLEEYRWKYFENGLSNLNGDFWDMALELQGIVPPVYRGEDYFDAGAKFHVPDNTPYARYFLSSFLQHQVYETLCKAAVFGRRNVDEPLPSTIRMDRCDIYGSKTVGRILQEIMKPGHSKHWRVILKAATGIDDISGAALKRYYRPLYKILNKMVARYRIPIGW</sequence>
<evidence type="ECO:0000256" key="5">
    <source>
        <dbReference type="PIRSR" id="PIRSR601548-1"/>
    </source>
</evidence>
<keyword evidence="3 9" id="KW-1015">Disulfide bond</keyword>
<dbReference type="PANTHER" id="PTHR10514:SF27">
    <property type="entry name" value="ANGIOTENSIN-CONVERTING ENZYME"/>
    <property type="match status" value="1"/>
</dbReference>
<evidence type="ECO:0000256" key="8">
    <source>
        <dbReference type="PIRSR" id="PIRSR601548-3"/>
    </source>
</evidence>
<keyword evidence="8 13" id="KW-0862">Zinc</keyword>
<keyword evidence="13" id="KW-0482">Metalloprotease</keyword>
<evidence type="ECO:0000313" key="15">
    <source>
        <dbReference type="EnsemblMetazoa" id="XP_037873225.1"/>
    </source>
</evidence>
<evidence type="ECO:0000256" key="1">
    <source>
        <dbReference type="ARBA" id="ARBA00008139"/>
    </source>
</evidence>
<keyword evidence="2 14" id="KW-0732">Signal</keyword>
<reference evidence="15" key="2">
    <citation type="submission" date="2022-06" db="UniProtKB">
        <authorList>
            <consortium name="EnsemblMetazoa"/>
        </authorList>
    </citation>
    <scope>IDENTIFICATION</scope>
    <source>
        <strain evidence="15">p50T (Dazao)</strain>
    </source>
</reference>
<comment type="cofactor">
    <cofactor evidence="13">
        <name>Zn(2+)</name>
        <dbReference type="ChEBI" id="CHEBI:29105"/>
    </cofactor>
    <text evidence="13">Binds 2 Zn(2+) ions per subunit.</text>
</comment>
<feature type="binding site" evidence="8">
    <location>
        <position position="404"/>
    </location>
    <ligand>
        <name>Zn(2+)</name>
        <dbReference type="ChEBI" id="CHEBI:29105"/>
        <label>1</label>
        <note>catalytic</note>
    </ligand>
</feature>
<evidence type="ECO:0000256" key="12">
    <source>
        <dbReference type="PROSITE-ProRule" id="PRU01355"/>
    </source>
</evidence>
<dbReference type="EnsemblMetazoa" id="XM_038017297.1">
    <property type="protein sequence ID" value="XP_037873225.1"/>
    <property type="gene ID" value="LOC101744965"/>
</dbReference>
<feature type="binding site" evidence="11">
    <location>
        <position position="431"/>
    </location>
    <ligand>
        <name>Zn(2+)</name>
        <dbReference type="ChEBI" id="CHEBI:29105"/>
        <label>2</label>
        <note>catalytic</note>
    </ligand>
</feature>
<evidence type="ECO:0000256" key="11">
    <source>
        <dbReference type="PIRSR" id="PIRSR601548-8"/>
    </source>
</evidence>
<dbReference type="EC" id="3.4.-.-" evidence="13"/>
<evidence type="ECO:0000256" key="10">
    <source>
        <dbReference type="PIRSR" id="PIRSR601548-5"/>
    </source>
</evidence>
<feature type="disulfide bond" evidence="9">
    <location>
        <begin position="621"/>
        <end position="644"/>
    </location>
</feature>
<dbReference type="GO" id="GO:0006508">
    <property type="term" value="P:proteolysis"/>
    <property type="evidence" value="ECO:0007669"/>
    <property type="project" value="UniProtKB-KW"/>
</dbReference>
<feature type="glycosylation site" description="N-linked (GlcNAc...) asparagine" evidence="10">
    <location>
        <position position="497"/>
    </location>
</feature>
<feature type="binding site" evidence="7">
    <location>
        <position position="605"/>
    </location>
    <ligand>
        <name>chloride</name>
        <dbReference type="ChEBI" id="CHEBI:17996"/>
        <label>1</label>
    </ligand>
</feature>
<dbReference type="SUPFAM" id="SSF55486">
    <property type="entry name" value="Metalloproteases ('zincins'), catalytic domain"/>
    <property type="match status" value="1"/>
</dbReference>
<feature type="binding site" evidence="8">
    <location>
        <position position="431"/>
    </location>
    <ligand>
        <name>Zn(2+)</name>
        <dbReference type="ChEBI" id="CHEBI:29105"/>
        <label>1</label>
        <note>catalytic</note>
    </ligand>
</feature>
<feature type="active site" description="Proton acceptor 1" evidence="5">
    <location>
        <position position="405"/>
    </location>
</feature>
<name>A0A8R2R5J8_BOMMO</name>
<feature type="disulfide bond" evidence="9 12">
    <location>
        <begin position="373"/>
        <end position="391"/>
    </location>
</feature>
<proteinExistence type="inferred from homology"/>
<feature type="binding site" evidence="8">
    <location>
        <position position="408"/>
    </location>
    <ligand>
        <name>Zn(2+)</name>
        <dbReference type="ChEBI" id="CHEBI:29105"/>
        <label>1</label>
        <note>catalytic</note>
    </ligand>
</feature>
<evidence type="ECO:0000256" key="6">
    <source>
        <dbReference type="PIRSR" id="PIRSR601548-11"/>
    </source>
</evidence>
<organism evidence="15 16">
    <name type="scientific">Bombyx mori</name>
    <name type="common">Silk moth</name>
    <dbReference type="NCBI Taxonomy" id="7091"/>
    <lineage>
        <taxon>Eukaryota</taxon>
        <taxon>Metazoa</taxon>
        <taxon>Ecdysozoa</taxon>
        <taxon>Arthropoda</taxon>
        <taxon>Hexapoda</taxon>
        <taxon>Insecta</taxon>
        <taxon>Pterygota</taxon>
        <taxon>Neoptera</taxon>
        <taxon>Endopterygota</taxon>
        <taxon>Lepidoptera</taxon>
        <taxon>Glossata</taxon>
        <taxon>Ditrysia</taxon>
        <taxon>Bombycoidea</taxon>
        <taxon>Bombycidae</taxon>
        <taxon>Bombycinae</taxon>
        <taxon>Bombyx</taxon>
    </lineage>
</organism>
<dbReference type="RefSeq" id="XP_037873225.1">
    <property type="nucleotide sequence ID" value="XM_038017297.2"/>
</dbReference>
<evidence type="ECO:0000256" key="13">
    <source>
        <dbReference type="RuleBase" id="RU361144"/>
    </source>
</evidence>
<evidence type="ECO:0000256" key="7">
    <source>
        <dbReference type="PIRSR" id="PIRSR601548-2"/>
    </source>
</evidence>
<dbReference type="InterPro" id="IPR001548">
    <property type="entry name" value="Peptidase_M2"/>
</dbReference>
<dbReference type="GO" id="GO:0008237">
    <property type="term" value="F:metallopeptidase activity"/>
    <property type="evidence" value="ECO:0007669"/>
    <property type="project" value="UniProtKB-KW"/>
</dbReference>
<dbReference type="PROSITE" id="PS52011">
    <property type="entry name" value="PEPTIDASE_M2"/>
    <property type="match status" value="1"/>
</dbReference>
<dbReference type="GO" id="GO:0008241">
    <property type="term" value="F:peptidyl-dipeptidase activity"/>
    <property type="evidence" value="ECO:0007669"/>
    <property type="project" value="InterPro"/>
</dbReference>
<accession>A0A8R2R5J8</accession>
<reference evidence="16" key="1">
    <citation type="journal article" date="2008" name="Insect Biochem. Mol. Biol.">
        <title>The genome of a lepidopteran model insect, the silkworm Bombyx mori.</title>
        <authorList>
            <consortium name="International Silkworm Genome Consortium"/>
        </authorList>
    </citation>
    <scope>NUCLEOTIDE SEQUENCE [LARGE SCALE GENOMIC DNA]</scope>
    <source>
        <strain evidence="16">p50T</strain>
    </source>
</reference>
<dbReference type="PANTHER" id="PTHR10514">
    <property type="entry name" value="ANGIOTENSIN-CONVERTING ENZYME"/>
    <property type="match status" value="1"/>
</dbReference>
<dbReference type="Pfam" id="PF01401">
    <property type="entry name" value="Peptidase_M2"/>
    <property type="match status" value="2"/>
</dbReference>
<dbReference type="GeneID" id="101744965"/>
<evidence type="ECO:0000256" key="3">
    <source>
        <dbReference type="ARBA" id="ARBA00023157"/>
    </source>
</evidence>
<keyword evidence="13" id="KW-0378">Hydrolase</keyword>
<dbReference type="KEGG" id="bmor:101744965"/>
<feature type="signal peptide" evidence="14">
    <location>
        <begin position="1"/>
        <end position="18"/>
    </location>
</feature>
<dbReference type="GO" id="GO:0016020">
    <property type="term" value="C:membrane"/>
    <property type="evidence" value="ECO:0007669"/>
    <property type="project" value="InterPro"/>
</dbReference>
<dbReference type="Proteomes" id="UP000005204">
    <property type="component" value="Unassembled WGS sequence"/>
</dbReference>
<comment type="caution">
    <text evidence="12">Lacks conserved residue(s) required for the propagation of feature annotation.</text>
</comment>
<dbReference type="GO" id="GO:0004180">
    <property type="term" value="F:carboxypeptidase activity"/>
    <property type="evidence" value="ECO:0007669"/>
    <property type="project" value="UniProtKB-KW"/>
</dbReference>
<evidence type="ECO:0000256" key="2">
    <source>
        <dbReference type="ARBA" id="ARBA00022729"/>
    </source>
</evidence>
<feature type="chain" id="PRO_5035870425" description="Angiotensin-converting enzyme" evidence="14">
    <location>
        <begin position="19"/>
        <end position="710"/>
    </location>
</feature>
<feature type="active site" description="Proton donor 2" evidence="6">
    <location>
        <position position="596"/>
    </location>
</feature>
<comment type="similarity">
    <text evidence="1 12 13">Belongs to the peptidase M2 family.</text>
</comment>
<feature type="active site" description="Proton acceptor 2" evidence="6">
    <location>
        <position position="405"/>
    </location>
</feature>
<feature type="binding site" evidence="11">
    <location>
        <position position="404"/>
    </location>
    <ligand>
        <name>Zn(2+)</name>
        <dbReference type="ChEBI" id="CHEBI:29105"/>
        <label>2</label>
        <note>catalytic</note>
    </ligand>
</feature>
<feature type="active site" description="Proton donor 1" evidence="5">
    <location>
        <position position="596"/>
    </location>
</feature>
<evidence type="ECO:0000313" key="16">
    <source>
        <dbReference type="Proteomes" id="UP000005204"/>
    </source>
</evidence>
<keyword evidence="8 13" id="KW-0479">Metal-binding</keyword>
<evidence type="ECO:0000256" key="9">
    <source>
        <dbReference type="PIRSR" id="PIRSR601548-4"/>
    </source>
</evidence>
<protein>
    <recommendedName>
        <fullName evidence="13">Angiotensin-converting enzyme</fullName>
        <ecNumber evidence="13">3.4.-.-</ecNumber>
    </recommendedName>
</protein>
<keyword evidence="13" id="KW-0645">Protease</keyword>
<keyword evidence="16" id="KW-1185">Reference proteome</keyword>
<dbReference type="CDD" id="cd06461">
    <property type="entry name" value="M2_ACE"/>
    <property type="match status" value="1"/>
</dbReference>
<dbReference type="AlphaFoldDB" id="A0A8R2R5J8"/>
<dbReference type="PRINTS" id="PR00791">
    <property type="entry name" value="PEPDIPTASEA"/>
</dbReference>